<evidence type="ECO:0000313" key="3">
    <source>
        <dbReference type="Proteomes" id="UP000032232"/>
    </source>
</evidence>
<feature type="transmembrane region" description="Helical" evidence="1">
    <location>
        <begin position="453"/>
        <end position="483"/>
    </location>
</feature>
<comment type="caution">
    <text evidence="2">The sequence shown here is derived from an EMBL/GenBank/DDBJ whole genome shotgun (WGS) entry which is preliminary data.</text>
</comment>
<feature type="transmembrane region" description="Helical" evidence="1">
    <location>
        <begin position="364"/>
        <end position="385"/>
    </location>
</feature>
<feature type="transmembrane region" description="Helical" evidence="1">
    <location>
        <begin position="172"/>
        <end position="197"/>
    </location>
</feature>
<feature type="transmembrane region" description="Helical" evidence="1">
    <location>
        <begin position="285"/>
        <end position="312"/>
    </location>
</feature>
<dbReference type="Proteomes" id="UP000032232">
    <property type="component" value="Unassembled WGS sequence"/>
</dbReference>
<feature type="transmembrane region" description="Helical" evidence="1">
    <location>
        <begin position="260"/>
        <end position="279"/>
    </location>
</feature>
<keyword evidence="1" id="KW-1133">Transmembrane helix</keyword>
<organism evidence="2 3">
    <name type="scientific">Jannaschia aquimarina</name>
    <dbReference type="NCBI Taxonomy" id="935700"/>
    <lineage>
        <taxon>Bacteria</taxon>
        <taxon>Pseudomonadati</taxon>
        <taxon>Pseudomonadota</taxon>
        <taxon>Alphaproteobacteria</taxon>
        <taxon>Rhodobacterales</taxon>
        <taxon>Roseobacteraceae</taxon>
        <taxon>Jannaschia</taxon>
    </lineage>
</organism>
<dbReference type="STRING" id="935700.jaqu_31150"/>
<accession>A0A0D1EH50</accession>
<keyword evidence="1" id="KW-0812">Transmembrane</keyword>
<dbReference type="PATRIC" id="fig|935700.4.peg.3218"/>
<protein>
    <submittedName>
        <fullName evidence="2">Uncharacterized protein</fullName>
    </submittedName>
</protein>
<proteinExistence type="predicted"/>
<sequence length="556" mass="58173">MSQEALAAAALGNADRKSFVSAIENNRLAKVTPATARKLSGPLGLTRADLPAALRWPSASDPSPMEARLLALEAANLAAPQAIEEQAVARFLNRQLGDVLQRSISEIYAERLSAGLNVLQTWLGRPFSLQSLLVCYALGLLYVILAGAVSSFQGDISLGEVSPFRTHAWAGATGVFLFPYLGFLLLVLALGLCWYLVRRFGLEPISERHIAMRLGGVAVTAGVACGVVDYLGTASISAAVLFTAPSCAALSTLSPSRAAAYGAAGGITLGVLAAVSSGLSDDTMIAFLTSMSEGIIVGGLVGLCAGLASALIARQMNDLRPRQLAAAGGSIAIGAMVALAGLVAAGDSAAVSGATLGLFSVSWLALPLANAFLDFLSLGTSHAIGRRIVRLEVRPVAIVGFITLDFLLAVAFMVFAVMIVGLALTGVALGFGVETRSQDFLERSWADPWGEGLWLTLMALTTILWTWLHFAVVLAPLAAGALVKAIIERPALDRLARSRQDSGFDVTVGVLVLLRYIVFCVSWGALALSPILLLATYPETMRLIIGSGVRTIWLLT</sequence>
<feature type="transmembrane region" description="Helical" evidence="1">
    <location>
        <begin position="406"/>
        <end position="433"/>
    </location>
</feature>
<feature type="transmembrane region" description="Helical" evidence="1">
    <location>
        <begin position="132"/>
        <end position="152"/>
    </location>
</feature>
<feature type="transmembrane region" description="Helical" evidence="1">
    <location>
        <begin position="504"/>
        <end position="533"/>
    </location>
</feature>
<keyword evidence="3" id="KW-1185">Reference proteome</keyword>
<feature type="transmembrane region" description="Helical" evidence="1">
    <location>
        <begin position="324"/>
        <end position="344"/>
    </location>
</feature>
<feature type="transmembrane region" description="Helical" evidence="1">
    <location>
        <begin position="209"/>
        <end position="230"/>
    </location>
</feature>
<dbReference type="AlphaFoldDB" id="A0A0D1EH50"/>
<feature type="transmembrane region" description="Helical" evidence="1">
    <location>
        <begin position="236"/>
        <end position="253"/>
    </location>
</feature>
<evidence type="ECO:0000256" key="1">
    <source>
        <dbReference type="SAM" id="Phobius"/>
    </source>
</evidence>
<dbReference type="EMBL" id="JYFE01000058">
    <property type="protein sequence ID" value="KIT15170.1"/>
    <property type="molecule type" value="Genomic_DNA"/>
</dbReference>
<evidence type="ECO:0000313" key="2">
    <source>
        <dbReference type="EMBL" id="KIT15170.1"/>
    </source>
</evidence>
<reference evidence="2 3" key="1">
    <citation type="submission" date="2015-02" db="EMBL/GenBank/DDBJ databases">
        <title>Genome Sequence of Jannaschia aquimarina DSM28248, a member of the Roseobacter clade.</title>
        <authorList>
            <person name="Voget S."/>
            <person name="Daniel R."/>
        </authorList>
    </citation>
    <scope>NUCLEOTIDE SEQUENCE [LARGE SCALE GENOMIC DNA]</scope>
    <source>
        <strain evidence="2 3">GSW-M26</strain>
    </source>
</reference>
<keyword evidence="1" id="KW-0472">Membrane</keyword>
<gene>
    <name evidence="2" type="ORF">jaqu_31150</name>
</gene>
<name>A0A0D1EH50_9RHOB</name>